<sequence length="123" mass="13891">MSSIFRDFFNSRQEDKEPSEITYQNEKPENKDPIKIKAQVYGVVQGVGFRYTTKHLADQLKVSGIVRNESDGSVYIEALGSDQQIKQFIEELAKGPSPSASVDQVVVEYDDSIPDYEGFGERH</sequence>
<evidence type="ECO:0000256" key="1">
    <source>
        <dbReference type="ARBA" id="ARBA00005614"/>
    </source>
</evidence>
<feature type="active site" evidence="5">
    <location>
        <position position="50"/>
    </location>
</feature>
<keyword evidence="10" id="KW-1185">Reference proteome</keyword>
<protein>
    <recommendedName>
        <fullName evidence="3 5">acylphosphatase</fullName>
        <ecNumber evidence="2 5">3.6.1.7</ecNumber>
    </recommendedName>
</protein>
<dbReference type="PROSITE" id="PS00150">
    <property type="entry name" value="ACYLPHOSPHATASE_1"/>
    <property type="match status" value="1"/>
</dbReference>
<evidence type="ECO:0000256" key="5">
    <source>
        <dbReference type="PROSITE-ProRule" id="PRU00520"/>
    </source>
</evidence>
<dbReference type="SUPFAM" id="SSF54975">
    <property type="entry name" value="Acylphosphatase/BLUF domain-like"/>
    <property type="match status" value="1"/>
</dbReference>
<keyword evidence="5" id="KW-0378">Hydrolase</keyword>
<dbReference type="EMBL" id="FQUF01000006">
    <property type="protein sequence ID" value="SHE46553.1"/>
    <property type="molecule type" value="Genomic_DNA"/>
</dbReference>
<evidence type="ECO:0000256" key="6">
    <source>
        <dbReference type="RuleBase" id="RU004168"/>
    </source>
</evidence>
<evidence type="ECO:0000256" key="2">
    <source>
        <dbReference type="ARBA" id="ARBA00012150"/>
    </source>
</evidence>
<dbReference type="Pfam" id="PF00708">
    <property type="entry name" value="Acylphosphatase"/>
    <property type="match status" value="1"/>
</dbReference>
<organism evidence="9 10">
    <name type="scientific">Atopostipes suicloacalis DSM 15692</name>
    <dbReference type="NCBI Taxonomy" id="1121025"/>
    <lineage>
        <taxon>Bacteria</taxon>
        <taxon>Bacillati</taxon>
        <taxon>Bacillota</taxon>
        <taxon>Bacilli</taxon>
        <taxon>Lactobacillales</taxon>
        <taxon>Carnobacteriaceae</taxon>
        <taxon>Atopostipes</taxon>
    </lineage>
</organism>
<dbReference type="OrthoDB" id="9808093at2"/>
<dbReference type="GO" id="GO:0003998">
    <property type="term" value="F:acylphosphatase activity"/>
    <property type="evidence" value="ECO:0007669"/>
    <property type="project" value="UniProtKB-EC"/>
</dbReference>
<accession>A0A1M4TQ31</accession>
<evidence type="ECO:0000256" key="7">
    <source>
        <dbReference type="SAM" id="MobiDB-lite"/>
    </source>
</evidence>
<proteinExistence type="inferred from homology"/>
<dbReference type="InterPro" id="IPR017968">
    <property type="entry name" value="Acylphosphatase_CS"/>
</dbReference>
<dbReference type="Proteomes" id="UP000184128">
    <property type="component" value="Unassembled WGS sequence"/>
</dbReference>
<feature type="domain" description="Acylphosphatase-like" evidence="8">
    <location>
        <begin position="35"/>
        <end position="123"/>
    </location>
</feature>
<feature type="active site" evidence="5">
    <location>
        <position position="68"/>
    </location>
</feature>
<gene>
    <name evidence="9" type="ORF">SAMN02745249_00475</name>
</gene>
<dbReference type="RefSeq" id="WP_084136703.1">
    <property type="nucleotide sequence ID" value="NZ_FQUF01000006.1"/>
</dbReference>
<dbReference type="InterPro" id="IPR036046">
    <property type="entry name" value="Acylphosphatase-like_dom_sf"/>
</dbReference>
<dbReference type="InterPro" id="IPR001792">
    <property type="entry name" value="Acylphosphatase-like_dom"/>
</dbReference>
<evidence type="ECO:0000313" key="10">
    <source>
        <dbReference type="Proteomes" id="UP000184128"/>
    </source>
</evidence>
<dbReference type="Gene3D" id="3.30.70.100">
    <property type="match status" value="1"/>
</dbReference>
<dbReference type="AlphaFoldDB" id="A0A1M4TQ31"/>
<evidence type="ECO:0000256" key="4">
    <source>
        <dbReference type="ARBA" id="ARBA00047645"/>
    </source>
</evidence>
<dbReference type="STRING" id="1121025.SAMN02745249_00475"/>
<comment type="similarity">
    <text evidence="1 6">Belongs to the acylphosphatase family.</text>
</comment>
<name>A0A1M4TQ31_9LACT</name>
<comment type="catalytic activity">
    <reaction evidence="4 5">
        <text>an acyl phosphate + H2O = a carboxylate + phosphate + H(+)</text>
        <dbReference type="Rhea" id="RHEA:14965"/>
        <dbReference type="ChEBI" id="CHEBI:15377"/>
        <dbReference type="ChEBI" id="CHEBI:15378"/>
        <dbReference type="ChEBI" id="CHEBI:29067"/>
        <dbReference type="ChEBI" id="CHEBI:43474"/>
        <dbReference type="ChEBI" id="CHEBI:59918"/>
        <dbReference type="EC" id="3.6.1.7"/>
    </reaction>
</comment>
<evidence type="ECO:0000259" key="8">
    <source>
        <dbReference type="PROSITE" id="PS51160"/>
    </source>
</evidence>
<dbReference type="PANTHER" id="PTHR47268:SF4">
    <property type="entry name" value="ACYLPHOSPHATASE"/>
    <property type="match status" value="1"/>
</dbReference>
<feature type="region of interest" description="Disordered" evidence="7">
    <location>
        <begin position="1"/>
        <end position="30"/>
    </location>
</feature>
<evidence type="ECO:0000256" key="3">
    <source>
        <dbReference type="ARBA" id="ARBA00015991"/>
    </source>
</evidence>
<dbReference type="PANTHER" id="PTHR47268">
    <property type="entry name" value="ACYLPHOSPHATASE"/>
    <property type="match status" value="1"/>
</dbReference>
<reference evidence="9 10" key="1">
    <citation type="submission" date="2016-11" db="EMBL/GenBank/DDBJ databases">
        <authorList>
            <person name="Jaros S."/>
            <person name="Januszkiewicz K."/>
            <person name="Wedrychowicz H."/>
        </authorList>
    </citation>
    <scope>NUCLEOTIDE SEQUENCE [LARGE SCALE GENOMIC DNA]</scope>
    <source>
        <strain evidence="9 10">DSM 15692</strain>
    </source>
</reference>
<evidence type="ECO:0000313" key="9">
    <source>
        <dbReference type="EMBL" id="SHE46553.1"/>
    </source>
</evidence>
<dbReference type="PROSITE" id="PS51160">
    <property type="entry name" value="ACYLPHOSPHATASE_3"/>
    <property type="match status" value="1"/>
</dbReference>
<dbReference type="EC" id="3.6.1.7" evidence="2 5"/>
<dbReference type="InterPro" id="IPR020456">
    <property type="entry name" value="Acylphosphatase"/>
</dbReference>